<dbReference type="GO" id="GO:0008168">
    <property type="term" value="F:methyltransferase activity"/>
    <property type="evidence" value="ECO:0007669"/>
    <property type="project" value="TreeGrafter"/>
</dbReference>
<feature type="compositionally biased region" description="Polar residues" evidence="2">
    <location>
        <begin position="74"/>
        <end position="93"/>
    </location>
</feature>
<evidence type="ECO:0000256" key="1">
    <source>
        <dbReference type="ARBA" id="ARBA00038158"/>
    </source>
</evidence>
<sequence length="401" mass="44090">MVGEDRFTKNTPAVVVDTIDCSFKSRVLSTLTSMCCFYPQNDADDEPYFQCKGRTTPPQWKLDNLASAHGSSHGFPNQWSGPSETTISSSTPRPASGNHLTARDDSSSQVSIASATTAPSFVKVSRTIEHMGFLVYKGSMFRTDEEAKLCQTTMHLFLTDMDEGRLLPVEATDAKSILDVGTGTGDWALDVADVNPTATVIGTDVAPIQHISYSSNVTFYVDDANNPNWAWGDRFDFVRMQGLNGGIKSWTATLRAAASCLHAGGVISISDMVWRPSSPPIPGSVWFDWDKMFKVLTDANGLDVDLYENNRAQGELEKLGLEFLFYSSRKHSVGYKTHIYDDRSVLVCAVEQMKGALALAMEVAPWHANLGDLMHRLETEIFDKGIVIEVLKVVARKPAVQ</sequence>
<feature type="region of interest" description="Disordered" evidence="2">
    <location>
        <begin position="62"/>
        <end position="109"/>
    </location>
</feature>
<evidence type="ECO:0000313" key="4">
    <source>
        <dbReference type="Proteomes" id="UP000689129"/>
    </source>
</evidence>
<dbReference type="PANTHER" id="PTHR43591">
    <property type="entry name" value="METHYLTRANSFERASE"/>
    <property type="match status" value="1"/>
</dbReference>
<dbReference type="AlphaFoldDB" id="A0A8I2ZBH0"/>
<dbReference type="OrthoDB" id="2013972at2759"/>
<dbReference type="EMBL" id="JAEMWZ010000300">
    <property type="protein sequence ID" value="KAG7126504.1"/>
    <property type="molecule type" value="Genomic_DNA"/>
</dbReference>
<comment type="caution">
    <text evidence="3">The sequence shown here is derived from an EMBL/GenBank/DDBJ whole genome shotgun (WGS) entry which is preliminary data.</text>
</comment>
<dbReference type="CDD" id="cd02440">
    <property type="entry name" value="AdoMet_MTases"/>
    <property type="match status" value="1"/>
</dbReference>
<comment type="similarity">
    <text evidence="1">Belongs to the methyltransferase superfamily. LaeA methyltransferase family.</text>
</comment>
<dbReference type="Pfam" id="PF13489">
    <property type="entry name" value="Methyltransf_23"/>
    <property type="match status" value="1"/>
</dbReference>
<dbReference type="PANTHER" id="PTHR43591:SF10">
    <property type="entry name" value="ABC TRANSMEMBRANE TYPE-1 DOMAIN-CONTAINING PROTEIN-RELATED"/>
    <property type="match status" value="1"/>
</dbReference>
<reference evidence="3" key="1">
    <citation type="journal article" date="2021" name="Mol. Plant Pathol.">
        <title>A 20-kb lineage-specific genomic region tames virulence in pathogenic amphidiploid Verticillium longisporum.</title>
        <authorList>
            <person name="Harting R."/>
            <person name="Starke J."/>
            <person name="Kusch H."/>
            <person name="Poggeler S."/>
            <person name="Maurus I."/>
            <person name="Schluter R."/>
            <person name="Landesfeind M."/>
            <person name="Bulla I."/>
            <person name="Nowrousian M."/>
            <person name="de Jonge R."/>
            <person name="Stahlhut G."/>
            <person name="Hoff K.J."/>
            <person name="Asshauer K.P."/>
            <person name="Thurmer A."/>
            <person name="Stanke M."/>
            <person name="Daniel R."/>
            <person name="Morgenstern B."/>
            <person name="Thomma B.P.H.J."/>
            <person name="Kronstad J.W."/>
            <person name="Braus-Stromeyer S.A."/>
            <person name="Braus G.H."/>
        </authorList>
    </citation>
    <scope>NUCLEOTIDE SEQUENCE</scope>
    <source>
        <strain evidence="3">Vl32</strain>
    </source>
</reference>
<gene>
    <name evidence="3" type="ORF">HYQ45_012820</name>
</gene>
<proteinExistence type="inferred from homology"/>
<organism evidence="3 4">
    <name type="scientific">Verticillium longisporum</name>
    <name type="common">Verticillium dahliae var. longisporum</name>
    <dbReference type="NCBI Taxonomy" id="100787"/>
    <lineage>
        <taxon>Eukaryota</taxon>
        <taxon>Fungi</taxon>
        <taxon>Dikarya</taxon>
        <taxon>Ascomycota</taxon>
        <taxon>Pezizomycotina</taxon>
        <taxon>Sordariomycetes</taxon>
        <taxon>Hypocreomycetidae</taxon>
        <taxon>Glomerellales</taxon>
        <taxon>Plectosphaerellaceae</taxon>
        <taxon>Verticillium</taxon>
    </lineage>
</organism>
<protein>
    <submittedName>
        <fullName evidence="3">Secondary metabolism regulator laeA like protein</fullName>
    </submittedName>
</protein>
<name>A0A8I2ZBH0_VERLO</name>
<evidence type="ECO:0000313" key="3">
    <source>
        <dbReference type="EMBL" id="KAG7126504.1"/>
    </source>
</evidence>
<evidence type="ECO:0000256" key="2">
    <source>
        <dbReference type="SAM" id="MobiDB-lite"/>
    </source>
</evidence>
<dbReference type="Proteomes" id="UP000689129">
    <property type="component" value="Unassembled WGS sequence"/>
</dbReference>
<accession>A0A8I2ZBH0</accession>